<keyword evidence="3" id="KW-1185">Reference proteome</keyword>
<dbReference type="EMBL" id="CP034438">
    <property type="protein sequence ID" value="AZN30555.1"/>
    <property type="molecule type" value="Genomic_DNA"/>
</dbReference>
<proteinExistence type="predicted"/>
<dbReference type="PANTHER" id="PTHR11614">
    <property type="entry name" value="PHOSPHOLIPASE-RELATED"/>
    <property type="match status" value="1"/>
</dbReference>
<dbReference type="RefSeq" id="WP_126041396.1">
    <property type="nucleotide sequence ID" value="NZ_CP034438.1"/>
</dbReference>
<evidence type="ECO:0000313" key="3">
    <source>
        <dbReference type="Proteomes" id="UP000270021"/>
    </source>
</evidence>
<dbReference type="Proteomes" id="UP000270021">
    <property type="component" value="Chromosome"/>
</dbReference>
<dbReference type="AlphaFoldDB" id="A0A3S8ZAR8"/>
<dbReference type="InterPro" id="IPR051044">
    <property type="entry name" value="MAG_DAG_Lipase"/>
</dbReference>
<name>A0A3S8ZAR8_9ACTO</name>
<keyword evidence="2" id="KW-0378">Hydrolase</keyword>
<dbReference type="InterPro" id="IPR022742">
    <property type="entry name" value="Hydrolase_4"/>
</dbReference>
<feature type="domain" description="Serine aminopeptidase S33" evidence="1">
    <location>
        <begin position="11"/>
        <end position="248"/>
    </location>
</feature>
<reference evidence="2 3" key="1">
    <citation type="submission" date="2018-12" db="EMBL/GenBank/DDBJ databases">
        <title>Complete genome sequence of Flaviflexus salsibiostraticola KCTC 33148.</title>
        <authorList>
            <person name="Bae J.-W."/>
        </authorList>
    </citation>
    <scope>NUCLEOTIDE SEQUENCE [LARGE SCALE GENOMIC DNA]</scope>
    <source>
        <strain evidence="2 3">KCTC 33148</strain>
    </source>
</reference>
<dbReference type="OrthoDB" id="9806902at2"/>
<dbReference type="Gene3D" id="3.40.50.1820">
    <property type="entry name" value="alpha/beta hydrolase"/>
    <property type="match status" value="1"/>
</dbReference>
<gene>
    <name evidence="2" type="ORF">EJO69_09745</name>
</gene>
<dbReference type="InterPro" id="IPR029058">
    <property type="entry name" value="AB_hydrolase_fold"/>
</dbReference>
<dbReference type="SUPFAM" id="SSF53474">
    <property type="entry name" value="alpha/beta-Hydrolases"/>
    <property type="match status" value="1"/>
</dbReference>
<dbReference type="KEGG" id="fsl:EJO69_09745"/>
<organism evidence="2 3">
    <name type="scientific">Flaviflexus salsibiostraticola</name>
    <dbReference type="NCBI Taxonomy" id="1282737"/>
    <lineage>
        <taxon>Bacteria</taxon>
        <taxon>Bacillati</taxon>
        <taxon>Actinomycetota</taxon>
        <taxon>Actinomycetes</taxon>
        <taxon>Actinomycetales</taxon>
        <taxon>Actinomycetaceae</taxon>
        <taxon>Flaviflexus</taxon>
    </lineage>
</organism>
<dbReference type="GO" id="GO:0016787">
    <property type="term" value="F:hydrolase activity"/>
    <property type="evidence" value="ECO:0007669"/>
    <property type="project" value="UniProtKB-KW"/>
</dbReference>
<dbReference type="Pfam" id="PF12146">
    <property type="entry name" value="Hydrolase_4"/>
    <property type="match status" value="1"/>
</dbReference>
<evidence type="ECO:0000313" key="2">
    <source>
        <dbReference type="EMBL" id="AZN30555.1"/>
    </source>
</evidence>
<protein>
    <submittedName>
        <fullName evidence="2">Alpha/beta fold hydrolase</fullName>
    </submittedName>
</protein>
<sequence>MDLTHIIAVGEPRGTILLLHGYAEHAGRYSSLIETFAAAGYDVFFYNQPGHGGEPGPAARVDVAELITLHRRARALVAERMRTDRLILFGHSMGGVITAASALIDPSGLAAVMLSGPAFRARPELPGGIARLGYRLAIYLPFLPVTTLDPTNISRDPDVVRDYKDDQLVYQGPVSLLSGASMAVHGRRALDHAHRWDTSVPLFIAHGDADSIANVEGSCEFAAAVRRAGGSAHLVTVPGGYHEILRDPGHELLERQMVEWLDLHGLHARASVN</sequence>
<evidence type="ECO:0000259" key="1">
    <source>
        <dbReference type="Pfam" id="PF12146"/>
    </source>
</evidence>
<accession>A0A3S8ZAR8</accession>